<dbReference type="Pfam" id="PF11734">
    <property type="entry name" value="TilS_C"/>
    <property type="match status" value="1"/>
</dbReference>
<dbReference type="InterPro" id="IPR012795">
    <property type="entry name" value="tRNA_Ile_lys_synt_N"/>
</dbReference>
<dbReference type="HOGENOM" id="CLU_018869_2_0_6"/>
<dbReference type="SUPFAM" id="SSF56037">
    <property type="entry name" value="PheT/TilS domain"/>
    <property type="match status" value="1"/>
</dbReference>
<comment type="similarity">
    <text evidence="8">Belongs to the tRNA(Ile)-lysidine synthase family.</text>
</comment>
<dbReference type="SMR" id="A0A0B6CQ95"/>
<dbReference type="GO" id="GO:0005737">
    <property type="term" value="C:cytoplasm"/>
    <property type="evidence" value="ECO:0007669"/>
    <property type="project" value="UniProtKB-SubCell"/>
</dbReference>
<dbReference type="eggNOG" id="COG0037">
    <property type="taxonomic scope" value="Bacteria"/>
</dbReference>
<dbReference type="OMA" id="QTETFFL"/>
<keyword evidence="6 8" id="KW-0067">ATP-binding</keyword>
<evidence type="ECO:0000256" key="8">
    <source>
        <dbReference type="HAMAP-Rule" id="MF_01161"/>
    </source>
</evidence>
<dbReference type="SUPFAM" id="SSF52402">
    <property type="entry name" value="Adenine nucleotide alpha hydrolases-like"/>
    <property type="match status" value="1"/>
</dbReference>
<accession>A0A0B6CQ95</accession>
<keyword evidence="5 8" id="KW-0547">Nucleotide-binding</keyword>
<evidence type="ECO:0000256" key="7">
    <source>
        <dbReference type="ARBA" id="ARBA00048539"/>
    </source>
</evidence>
<comment type="function">
    <text evidence="8">Ligates lysine onto the cytidine present at position 34 of the AUA codon-specific tRNA(Ile) that contains the anticodon CAU, in an ATP-dependent manner. Cytidine is converted to lysidine, thus changing the amino acid specificity of the tRNA from methionine to isoleucine.</text>
</comment>
<dbReference type="KEGG" id="ftz:CH68_770"/>
<reference evidence="11" key="2">
    <citation type="submission" date="2020-02" db="EMBL/GenBank/DDBJ databases">
        <title>Using affinity propagation clustering for identifying bacterial clades and subclades with whole-genome sequences of Francisella tularensis.</title>
        <authorList>
            <person name="Homeier-Bachmann T."/>
            <person name="Abdel-Glil M.Y."/>
            <person name="Hackbart A."/>
            <person name="Hotzel H."/>
            <person name="Tomaso H."/>
        </authorList>
    </citation>
    <scope>NUCLEOTIDE SEQUENCE</scope>
    <source>
        <strain evidence="11">15T0085</strain>
        <strain evidence="10">17T1429</strain>
    </source>
</reference>
<dbReference type="SMART" id="SM00977">
    <property type="entry name" value="TilS_C"/>
    <property type="match status" value="1"/>
</dbReference>
<dbReference type="GO" id="GO:0006400">
    <property type="term" value="P:tRNA modification"/>
    <property type="evidence" value="ECO:0007669"/>
    <property type="project" value="UniProtKB-UniRule"/>
</dbReference>
<dbReference type="Gene3D" id="3.40.50.620">
    <property type="entry name" value="HUPs"/>
    <property type="match status" value="1"/>
</dbReference>
<gene>
    <name evidence="8 11" type="primary">tilS</name>
    <name evidence="11" type="ORF">FWI86_00860</name>
    <name evidence="10" type="ORF">FWJ04_03365</name>
</gene>
<name>A0A0B6CQ95_FRATU</name>
<evidence type="ECO:0000259" key="9">
    <source>
        <dbReference type="SMART" id="SM00977"/>
    </source>
</evidence>
<comment type="catalytic activity">
    <reaction evidence="7 8">
        <text>cytidine(34) in tRNA(Ile2) + L-lysine + ATP = lysidine(34) in tRNA(Ile2) + AMP + diphosphate + H(+)</text>
        <dbReference type="Rhea" id="RHEA:43744"/>
        <dbReference type="Rhea" id="RHEA-COMP:10625"/>
        <dbReference type="Rhea" id="RHEA-COMP:10670"/>
        <dbReference type="ChEBI" id="CHEBI:15378"/>
        <dbReference type="ChEBI" id="CHEBI:30616"/>
        <dbReference type="ChEBI" id="CHEBI:32551"/>
        <dbReference type="ChEBI" id="CHEBI:33019"/>
        <dbReference type="ChEBI" id="CHEBI:82748"/>
        <dbReference type="ChEBI" id="CHEBI:83665"/>
        <dbReference type="ChEBI" id="CHEBI:456215"/>
        <dbReference type="EC" id="6.3.4.19"/>
    </reaction>
</comment>
<dbReference type="InterPro" id="IPR012094">
    <property type="entry name" value="tRNA_Ile_lys_synt"/>
</dbReference>
<dbReference type="CDD" id="cd01992">
    <property type="entry name" value="TilS_N"/>
    <property type="match status" value="1"/>
</dbReference>
<dbReference type="InterPro" id="IPR011063">
    <property type="entry name" value="TilS/TtcA_N"/>
</dbReference>
<organism evidence="11">
    <name type="scientific">Francisella tularensis subsp. holarctica</name>
    <dbReference type="NCBI Taxonomy" id="119857"/>
    <lineage>
        <taxon>Bacteria</taxon>
        <taxon>Pseudomonadati</taxon>
        <taxon>Pseudomonadota</taxon>
        <taxon>Gammaproteobacteria</taxon>
        <taxon>Thiotrichales</taxon>
        <taxon>Francisellaceae</taxon>
        <taxon>Francisella</taxon>
    </lineage>
</organism>
<dbReference type="InterPro" id="IPR012796">
    <property type="entry name" value="Lysidine-tRNA-synth_C"/>
</dbReference>
<dbReference type="NCBIfam" id="TIGR02433">
    <property type="entry name" value="lysidine_TilS_C"/>
    <property type="match status" value="1"/>
</dbReference>
<sequence>MSISKSLVLNEIKKFSPSHIIIGYSGGVDSSVLLNISKELDIPLIAIYINHNLHRDSLKWQIHCQQTCQKYNLQFISHSLDKVPKGESFEAWASKQRMAFFQKIMQQYSKPLLLLGHHQDDQAETFLIQAIRGSGLAGLASIPHYKELHHGGVLRPLLKYSKIDIEGFAKLNNISYIYDDSNEDIKYRRNLIRNQIIPILQQVNPNISQTLSRSANICAESNNILQKLLTERLQSISQDTNLIISELIKLDDDIQKNLLHLWFKQNTQQSLKSKQIKELHLAVNNPSTGWQIDISNYYQIHIQYNQLIIKYPTTINDISKEDIISWLSKNLNEEIDLTKIVIRDRKPDDKCKYRGRNKPNKLKILFQELQIPTTERSKAKIILKDQQIIAVYPFFICG</sequence>
<dbReference type="EMBL" id="JAAGJP010000003">
    <property type="protein sequence ID" value="NDS67711.1"/>
    <property type="molecule type" value="Genomic_DNA"/>
</dbReference>
<comment type="domain">
    <text evidence="8">The N-terminal region contains the highly conserved SGGXDS motif, predicted to be a P-loop motif involved in ATP binding.</text>
</comment>
<dbReference type="SUPFAM" id="SSF82829">
    <property type="entry name" value="MesJ substrate recognition domain-like"/>
    <property type="match status" value="1"/>
</dbReference>
<dbReference type="InterPro" id="IPR015262">
    <property type="entry name" value="tRNA_Ile_lys_synt_subst-bd"/>
</dbReference>
<evidence type="ECO:0000256" key="4">
    <source>
        <dbReference type="ARBA" id="ARBA00022694"/>
    </source>
</evidence>
<keyword evidence="4 8" id="KW-0819">tRNA processing</keyword>
<proteinExistence type="inferred from homology"/>
<dbReference type="EMBL" id="JAAGKH010000018">
    <property type="protein sequence ID" value="NDR88735.1"/>
    <property type="molecule type" value="Genomic_DNA"/>
</dbReference>
<dbReference type="Pfam" id="PF09179">
    <property type="entry name" value="TilS"/>
    <property type="match status" value="1"/>
</dbReference>
<dbReference type="AlphaFoldDB" id="A0A0B6CQ95"/>
<evidence type="ECO:0000313" key="10">
    <source>
        <dbReference type="EMBL" id="NDR88735.1"/>
    </source>
</evidence>
<dbReference type="PANTHER" id="PTHR43033">
    <property type="entry name" value="TRNA(ILE)-LYSIDINE SYNTHASE-RELATED"/>
    <property type="match status" value="1"/>
</dbReference>
<dbReference type="HAMAP" id="MF_01161">
    <property type="entry name" value="tRNA_Ile_lys_synt"/>
    <property type="match status" value="1"/>
</dbReference>
<evidence type="ECO:0000256" key="2">
    <source>
        <dbReference type="ARBA" id="ARBA00022490"/>
    </source>
</evidence>
<comment type="subcellular location">
    <subcellularLocation>
        <location evidence="1 8">Cytoplasm</location>
    </subcellularLocation>
</comment>
<dbReference type="EC" id="6.3.4.19" evidence="8"/>
<evidence type="ECO:0000256" key="3">
    <source>
        <dbReference type="ARBA" id="ARBA00022598"/>
    </source>
</evidence>
<evidence type="ECO:0000256" key="5">
    <source>
        <dbReference type="ARBA" id="ARBA00022741"/>
    </source>
</evidence>
<keyword evidence="3 8" id="KW-0436">Ligase</keyword>
<reference evidence="11" key="1">
    <citation type="submission" date="2019-08" db="EMBL/GenBank/DDBJ databases">
        <authorList>
            <person name="Busch A."/>
        </authorList>
    </citation>
    <scope>NUCLEOTIDE SEQUENCE</scope>
    <source>
        <strain evidence="11">15T0085</strain>
        <strain evidence="10">17T1429</strain>
    </source>
</reference>
<dbReference type="RefSeq" id="WP_010032774.1">
    <property type="nucleotide sequence ID" value="NZ_CP009693.1"/>
</dbReference>
<dbReference type="GO" id="GO:0032267">
    <property type="term" value="F:tRNA(Ile)-lysidine synthase activity"/>
    <property type="evidence" value="ECO:0007669"/>
    <property type="project" value="UniProtKB-EC"/>
</dbReference>
<evidence type="ECO:0000313" key="11">
    <source>
        <dbReference type="EMBL" id="NDS67711.1"/>
    </source>
</evidence>
<comment type="caution">
    <text evidence="11">The sequence shown here is derived from an EMBL/GenBank/DDBJ whole genome shotgun (WGS) entry which is preliminary data.</text>
</comment>
<dbReference type="InterPro" id="IPR014729">
    <property type="entry name" value="Rossmann-like_a/b/a_fold"/>
</dbReference>
<protein>
    <recommendedName>
        <fullName evidence="8">tRNA(Ile)-lysidine synthase</fullName>
        <ecNumber evidence="8">6.3.4.19</ecNumber>
    </recommendedName>
    <alternativeName>
        <fullName evidence="8">tRNA(Ile)-2-lysyl-cytidine synthase</fullName>
    </alternativeName>
    <alternativeName>
        <fullName evidence="8">tRNA(Ile)-lysidine synthetase</fullName>
    </alternativeName>
</protein>
<keyword evidence="2 8" id="KW-0963">Cytoplasm</keyword>
<evidence type="ECO:0000256" key="1">
    <source>
        <dbReference type="ARBA" id="ARBA00004496"/>
    </source>
</evidence>
<feature type="domain" description="Lysidine-tRNA(Ile) synthetase C-terminal" evidence="9">
    <location>
        <begin position="340"/>
        <end position="394"/>
    </location>
</feature>
<dbReference type="NCBIfam" id="TIGR02432">
    <property type="entry name" value="lysidine_TilS_N"/>
    <property type="match status" value="1"/>
</dbReference>
<dbReference type="GO" id="GO:0005524">
    <property type="term" value="F:ATP binding"/>
    <property type="evidence" value="ECO:0007669"/>
    <property type="project" value="UniProtKB-UniRule"/>
</dbReference>
<dbReference type="PANTHER" id="PTHR43033:SF1">
    <property type="entry name" value="TRNA(ILE)-LYSIDINE SYNTHASE-RELATED"/>
    <property type="match status" value="1"/>
</dbReference>
<evidence type="ECO:0000256" key="6">
    <source>
        <dbReference type="ARBA" id="ARBA00022840"/>
    </source>
</evidence>
<dbReference type="Pfam" id="PF01171">
    <property type="entry name" value="ATP_bind_3"/>
    <property type="match status" value="1"/>
</dbReference>
<feature type="binding site" evidence="8">
    <location>
        <begin position="25"/>
        <end position="30"/>
    </location>
    <ligand>
        <name>ATP</name>
        <dbReference type="ChEBI" id="CHEBI:30616"/>
    </ligand>
</feature>
<dbReference type="KEGG" id="ftc:DA46_2107"/>
<dbReference type="KEGG" id="ftv:CH67_1037"/>